<dbReference type="InterPro" id="IPR042229">
    <property type="entry name" value="Listeria/Bacterioides_rpt_sf"/>
</dbReference>
<evidence type="ECO:0000313" key="5">
    <source>
        <dbReference type="Proteomes" id="UP000292886"/>
    </source>
</evidence>
<feature type="domain" description="Bacterial Ig" evidence="3">
    <location>
        <begin position="844"/>
        <end position="915"/>
    </location>
</feature>
<evidence type="ECO:0000313" key="4">
    <source>
        <dbReference type="EMBL" id="QBO36278.1"/>
    </source>
</evidence>
<dbReference type="KEGG" id="wei:EQG49_07285"/>
<proteinExistence type="predicted"/>
<dbReference type="Proteomes" id="UP000292886">
    <property type="component" value="Chromosome"/>
</dbReference>
<dbReference type="OrthoDB" id="9802993at2"/>
<evidence type="ECO:0000256" key="1">
    <source>
        <dbReference type="ARBA" id="ARBA00004196"/>
    </source>
</evidence>
<accession>A0A4P6YU32</accession>
<name>A0A4P6YU32_9LACO</name>
<dbReference type="Gene3D" id="2.60.40.4270">
    <property type="entry name" value="Listeria-Bacteroides repeat domain"/>
    <property type="match status" value="1"/>
</dbReference>
<evidence type="ECO:0000259" key="3">
    <source>
        <dbReference type="Pfam" id="PF17936"/>
    </source>
</evidence>
<dbReference type="GO" id="GO:0030313">
    <property type="term" value="C:cell envelope"/>
    <property type="evidence" value="ECO:0007669"/>
    <property type="project" value="UniProtKB-SubCell"/>
</dbReference>
<comment type="subcellular location">
    <subcellularLocation>
        <location evidence="1">Cell envelope</location>
    </subcellularLocation>
</comment>
<dbReference type="PROSITE" id="PS50890">
    <property type="entry name" value="PUA"/>
    <property type="match status" value="1"/>
</dbReference>
<keyword evidence="2" id="KW-0175">Coiled coil</keyword>
<feature type="coiled-coil region" evidence="2">
    <location>
        <begin position="730"/>
        <end position="762"/>
    </location>
</feature>
<protein>
    <recommendedName>
        <fullName evidence="3">Bacterial Ig domain-containing protein</fullName>
    </recommendedName>
</protein>
<dbReference type="EMBL" id="CP037940">
    <property type="protein sequence ID" value="QBO36278.1"/>
    <property type="molecule type" value="Genomic_DNA"/>
</dbReference>
<reference evidence="5" key="1">
    <citation type="submission" date="2019-03" db="EMBL/GenBank/DDBJ databases">
        <title>Weissella sp. 26KH-42 Genome sequencing.</title>
        <authorList>
            <person name="Heo J."/>
            <person name="Kim S.-J."/>
            <person name="Kim J.-S."/>
            <person name="Hong S.-B."/>
            <person name="Kwon S.-W."/>
        </authorList>
    </citation>
    <scope>NUCLEOTIDE SEQUENCE [LARGE SCALE GENOMIC DNA]</scope>
    <source>
        <strain evidence="5">26KH-42</strain>
    </source>
</reference>
<dbReference type="Pfam" id="PF09479">
    <property type="entry name" value="Flg_new"/>
    <property type="match status" value="2"/>
</dbReference>
<sequence length="921" mass="97269">MPFAGAFVRSFFSIIIYLLDRHHEKTNEFRGGVLFMKLATKVKLGLFSTVLLGTVSVGVFTNVVPDAVAGHSTLIRASAAETDNQAYQVGVGTHVNGSFGPNYYFNIAKYLGTQYTDLKLTGDSATSTVTGWTLKDQNVAYYNGVSQPTTISFSYTDSDGKTQNKTVTLSADLVRTSFNLTFKIAPADANKVTLAAGVAADISNVLVNPDGTVSVVIPVSATESSSGANNGIASLLTQADLDKNLQLTFLIQGYGLTEWNTKADGTGTALALNKLAAGQYEDQTFYAVVKNTTNVRFKADSTRSDSVDAITASLDDKTQIGTVTAPDVTAKPGYRFDGWAEFNSDGTSVVDGDGKQVIVQPHATASVKRGAYFEARYTDLKQLTVTLNTGKGTFSYTPATVSSKPTDAKGNNLYVATDYYDDQNGFALGSIPTPELANYQFDYWTDAQGKQVASYPNPKLTGATTYYAHYTALPKYSLTYDLNGGQATKTSETVYFDNNTGFTLPAGPTKQGTEFAYWLGSDGKAYAAASGVNLSDFASKTLTFKAVYTADVAQYQATFVVGGTKTSVKFSGNLLDGTTASIYDGNTATLQDSTGATFDYWLGSDGKVYGDYTTLPASDITLTAVFVTGENTGVAKKITFKTATTAKNVSLPADENGTINYYGRYYLPYTTPTADGQVFAYYTDGKGNHFQPGDAIAIADSGITLTAVFNSVASTNADAASVIDTASEYSDTAQADADAVKKAAEQAKADAAKKTADQAKADVAKKAVDQAKADAAKKVADQAKADAAKKAAAKAKADAAKKAAAKAKADAAKKKAAKAKAAAKKKAAKAKAAAKQKAAKPKLKVTVKHTVKKFTGTTTKGVTVKVYNAKGKLLGKAKANAKGKFTIKLKKKVAKKAKLKFVVQNNKANGAKKLTKTIKVK</sequence>
<evidence type="ECO:0000256" key="2">
    <source>
        <dbReference type="SAM" id="Coils"/>
    </source>
</evidence>
<feature type="coiled-coil region" evidence="2">
    <location>
        <begin position="790"/>
        <end position="833"/>
    </location>
</feature>
<organism evidence="4 5">
    <name type="scientific">Periweissella cryptocerci</name>
    <dbReference type="NCBI Taxonomy" id="2506420"/>
    <lineage>
        <taxon>Bacteria</taxon>
        <taxon>Bacillati</taxon>
        <taxon>Bacillota</taxon>
        <taxon>Bacilli</taxon>
        <taxon>Lactobacillales</taxon>
        <taxon>Lactobacillaceae</taxon>
        <taxon>Periweissella</taxon>
    </lineage>
</organism>
<dbReference type="InterPro" id="IPR013378">
    <property type="entry name" value="InlB-like_B-rpt"/>
</dbReference>
<gene>
    <name evidence="4" type="ORF">EQG49_07285</name>
</gene>
<dbReference type="Pfam" id="PF17936">
    <property type="entry name" value="Big_6"/>
    <property type="match status" value="1"/>
</dbReference>
<dbReference type="AlphaFoldDB" id="A0A4P6YU32"/>
<dbReference type="InterPro" id="IPR041498">
    <property type="entry name" value="Big_6"/>
</dbReference>
<keyword evidence="5" id="KW-1185">Reference proteome</keyword>